<organism evidence="1 3">
    <name type="scientific">Cercospora beticola</name>
    <name type="common">Sugarbeet leaf spot fungus</name>
    <dbReference type="NCBI Taxonomy" id="122368"/>
    <lineage>
        <taxon>Eukaryota</taxon>
        <taxon>Fungi</taxon>
        <taxon>Dikarya</taxon>
        <taxon>Ascomycota</taxon>
        <taxon>Pezizomycotina</taxon>
        <taxon>Dothideomycetes</taxon>
        <taxon>Dothideomycetidae</taxon>
        <taxon>Mycosphaerellales</taxon>
        <taxon>Mycosphaerellaceae</taxon>
        <taxon>Cercospora</taxon>
    </lineage>
</organism>
<dbReference type="Proteomes" id="UP000230605">
    <property type="component" value="Chromosome 5"/>
</dbReference>
<dbReference type="OrthoDB" id="3645074at2759"/>
<reference evidence="1 3" key="1">
    <citation type="submission" date="2015-10" db="EMBL/GenBank/DDBJ databases">
        <title>The cercosporin biosynthetic gene cluster was horizontally transferred to several fungal lineages and shown to be expanded in Cercospora beticola based on microsynteny with recipient genomes.</title>
        <authorList>
            <person name="De Jonge R."/>
            <person name="Ebert M.K."/>
            <person name="Suttle J.C."/>
            <person name="Jurick Ii W.M."/>
            <person name="Secor G.A."/>
            <person name="Thomma B.P."/>
            <person name="Van De Peer Y."/>
            <person name="Bolton M.D."/>
        </authorList>
    </citation>
    <scope>NUCLEOTIDE SEQUENCE [LARGE SCALE GENOMIC DNA]</scope>
    <source>
        <strain evidence="1 3">09-40</strain>
    </source>
</reference>
<evidence type="ECO:0000313" key="2">
    <source>
        <dbReference type="EMBL" id="WPB03574.1"/>
    </source>
</evidence>
<keyword evidence="4" id="KW-1185">Reference proteome</keyword>
<reference evidence="2 4" key="2">
    <citation type="submission" date="2023-09" db="EMBL/GenBank/DDBJ databases">
        <title>Complete-Gapless Cercospora beticola genome.</title>
        <authorList>
            <person name="Wyatt N.A."/>
            <person name="Spanner R.E."/>
            <person name="Bolton M.D."/>
        </authorList>
    </citation>
    <scope>NUCLEOTIDE SEQUENCE [LARGE SCALE GENOMIC DNA]</scope>
    <source>
        <strain evidence="2">Cb09-40</strain>
    </source>
</reference>
<gene>
    <name evidence="1" type="ORF">CB0940_07611</name>
    <name evidence="2" type="ORF">RHO25_008214</name>
</gene>
<evidence type="ECO:0008006" key="5">
    <source>
        <dbReference type="Google" id="ProtNLM"/>
    </source>
</evidence>
<dbReference type="EMBL" id="CP134188">
    <property type="protein sequence ID" value="WPB03574.1"/>
    <property type="molecule type" value="Genomic_DNA"/>
</dbReference>
<dbReference type="AlphaFoldDB" id="A0A2G5H8Q7"/>
<dbReference type="EMBL" id="LKMD01000108">
    <property type="protein sequence ID" value="PIA88918.1"/>
    <property type="molecule type" value="Genomic_DNA"/>
</dbReference>
<protein>
    <recommendedName>
        <fullName evidence="5">SprT-like domain-containing protein</fullName>
    </recommendedName>
</protein>
<evidence type="ECO:0000313" key="1">
    <source>
        <dbReference type="EMBL" id="PIA88918.1"/>
    </source>
</evidence>
<evidence type="ECO:0000313" key="3">
    <source>
        <dbReference type="Proteomes" id="UP000230605"/>
    </source>
</evidence>
<evidence type="ECO:0000313" key="4">
    <source>
        <dbReference type="Proteomes" id="UP001302367"/>
    </source>
</evidence>
<accession>A0A2G5H8Q7</accession>
<proteinExistence type="predicted"/>
<sequence length="335" mass="38637">MPSLVVTKPYSEKRLYREKQRKLAELRISLRGCVCTDCEPKLPACANSLPVFSIFAGLSYRGHDAFHLATWAASSFATVTLQQTQQQALSRWHNLRRSYQHSFQCMPRRILQEAAEIFNELFFLGQLPASRLQLVQTGTINNGGSIGKSWPSYAPNQPELISFDASHHFLWSAQAMYFQVLLHEMIHCFLSRYTCYPWHVKHRNCAISNCGLSHHSGIGPGGHGRAWQFLAKAIEGRMPEVLQLPGNLGRNCGFLTDQRRHGYHMPCQSELQRLYQWEYGHPNFWKYVRRTRDDNIMEHRILMAGLVPLRHRGRRRASDSVYVLRSSRRPAETSL</sequence>
<name>A0A2G5H8Q7_CERBT</name>
<dbReference type="Proteomes" id="UP001302367">
    <property type="component" value="Chromosome 5"/>
</dbReference>